<protein>
    <submittedName>
        <fullName evidence="10">Aminopeptidase 2</fullName>
    </submittedName>
</protein>
<dbReference type="Gene3D" id="3.40.1830.10">
    <property type="entry name" value="Thermophilic metalloprotease (M29)"/>
    <property type="match status" value="1"/>
</dbReference>
<evidence type="ECO:0000256" key="7">
    <source>
        <dbReference type="ARBA" id="ARBA00022723"/>
    </source>
</evidence>
<dbReference type="InterPro" id="IPR035097">
    <property type="entry name" value="M29_N-terminal"/>
</dbReference>
<dbReference type="STRING" id="1461582.BN1048_02267"/>
<comment type="cofactor">
    <cofactor evidence="3">
        <name>Zn(2+)</name>
        <dbReference type="ChEBI" id="CHEBI:29105"/>
    </cofactor>
</comment>
<dbReference type="Proteomes" id="UP000044136">
    <property type="component" value="Unassembled WGS sequence"/>
</dbReference>
<dbReference type="PANTHER" id="PTHR34448">
    <property type="entry name" value="AMINOPEPTIDASE"/>
    <property type="match status" value="1"/>
</dbReference>
<keyword evidence="11" id="KW-1185">Reference proteome</keyword>
<dbReference type="InterPro" id="IPR052170">
    <property type="entry name" value="M29_Exopeptidase"/>
</dbReference>
<evidence type="ECO:0000313" key="11">
    <source>
        <dbReference type="Proteomes" id="UP000044136"/>
    </source>
</evidence>
<dbReference type="GO" id="GO:0006508">
    <property type="term" value="P:proteolysis"/>
    <property type="evidence" value="ECO:0007669"/>
    <property type="project" value="UniProtKB-KW"/>
</dbReference>
<evidence type="ECO:0000256" key="8">
    <source>
        <dbReference type="ARBA" id="ARBA00022801"/>
    </source>
</evidence>
<dbReference type="GO" id="GO:0004177">
    <property type="term" value="F:aminopeptidase activity"/>
    <property type="evidence" value="ECO:0007669"/>
    <property type="project" value="UniProtKB-KW"/>
</dbReference>
<comment type="cofactor">
    <cofactor evidence="1">
        <name>Co(2+)</name>
        <dbReference type="ChEBI" id="CHEBI:48828"/>
    </cofactor>
</comment>
<dbReference type="GO" id="GO:0008237">
    <property type="term" value="F:metallopeptidase activity"/>
    <property type="evidence" value="ECO:0007669"/>
    <property type="project" value="UniProtKB-KW"/>
</dbReference>
<gene>
    <name evidence="10" type="ORF">BN1048_02267</name>
</gene>
<reference evidence="10 11" key="1">
    <citation type="submission" date="2014-07" db="EMBL/GenBank/DDBJ databases">
        <authorList>
            <person name="Urmite Genomes Urmite Genomes"/>
        </authorList>
    </citation>
    <scope>NUCLEOTIDE SEQUENCE [LARGE SCALE GENOMIC DNA]</scope>
    <source>
        <strain evidence="10 11">13MG44_air</strain>
    </source>
</reference>
<evidence type="ECO:0000256" key="3">
    <source>
        <dbReference type="ARBA" id="ARBA00001947"/>
    </source>
</evidence>
<evidence type="ECO:0000256" key="5">
    <source>
        <dbReference type="ARBA" id="ARBA00022438"/>
    </source>
</evidence>
<dbReference type="GO" id="GO:0046872">
    <property type="term" value="F:metal ion binding"/>
    <property type="evidence" value="ECO:0007669"/>
    <property type="project" value="UniProtKB-KW"/>
</dbReference>
<evidence type="ECO:0000256" key="4">
    <source>
        <dbReference type="ARBA" id="ARBA00008236"/>
    </source>
</evidence>
<dbReference type="InterPro" id="IPR000787">
    <property type="entry name" value="Peptidase_M29"/>
</dbReference>
<evidence type="ECO:0000313" key="10">
    <source>
        <dbReference type="EMBL" id="CEA03954.1"/>
    </source>
</evidence>
<evidence type="ECO:0000256" key="9">
    <source>
        <dbReference type="ARBA" id="ARBA00023049"/>
    </source>
</evidence>
<keyword evidence="9" id="KW-0482">Metalloprotease</keyword>
<proteinExistence type="inferred from homology"/>
<dbReference type="SUPFAM" id="SSF144052">
    <property type="entry name" value="Thermophilic metalloprotease-like"/>
    <property type="match status" value="1"/>
</dbReference>
<evidence type="ECO:0000256" key="2">
    <source>
        <dbReference type="ARBA" id="ARBA00001946"/>
    </source>
</evidence>
<sequence>MMDIEEKLYKYAELLVDVGINITDGKRLYIRATTDALPLVRLVTKIAYERGSKEVKVSLGDDTVSRLNATYRDEDELSVVHDFQVDERMYYSDQKAGFLSIISSSPELLKDVSPSKLQAMQVAAGKAFKEFSSRTQSDFHSWCVAGYPSVEWARLVYPELSDDEAVNALLELILYTVRADVENPVEAWHEHDKLLHEKVDYLNDKQFTALRYEAPGTDLTVGLPGNHLWAGASSTDSNGDSFMANMPTEEVFTAPDKNRVNGYVTNTLPLSHGGNIIDDFKLTFKDGEVVEYSADRGYDILKNIIDTDAGAKRLGEVALVPFDSPISNKGILFYNTLFDENASCHLALGSAYAFSLQGGKAMSRDELDAAGLNDSITHVDFMIGSEKMNIYGVDKEGNETPVFLEGNWAF</sequence>
<name>A0A078MCL9_9STAP</name>
<dbReference type="PRINTS" id="PR00919">
    <property type="entry name" value="THERMOPTASE"/>
</dbReference>
<keyword evidence="7" id="KW-0479">Metal-binding</keyword>
<comment type="cofactor">
    <cofactor evidence="2">
        <name>Mg(2+)</name>
        <dbReference type="ChEBI" id="CHEBI:18420"/>
    </cofactor>
</comment>
<dbReference type="PANTHER" id="PTHR34448:SF3">
    <property type="entry name" value="AMINOPEPTIDASE AMPS"/>
    <property type="match status" value="1"/>
</dbReference>
<dbReference type="Pfam" id="PF02073">
    <property type="entry name" value="Peptidase_M29"/>
    <property type="match status" value="1"/>
</dbReference>
<keyword evidence="8" id="KW-0378">Hydrolase</keyword>
<organism evidence="10 11">
    <name type="scientific">Jeotgalicoccus saudimassiliensis</name>
    <dbReference type="NCBI Taxonomy" id="1461582"/>
    <lineage>
        <taxon>Bacteria</taxon>
        <taxon>Bacillati</taxon>
        <taxon>Bacillota</taxon>
        <taxon>Bacilli</taxon>
        <taxon>Bacillales</taxon>
        <taxon>Staphylococcaceae</taxon>
        <taxon>Jeotgalicoccus</taxon>
    </lineage>
</organism>
<accession>A0A078MCL9</accession>
<comment type="similarity">
    <text evidence="4">Belongs to the peptidase M29 family.</text>
</comment>
<evidence type="ECO:0000256" key="1">
    <source>
        <dbReference type="ARBA" id="ARBA00001941"/>
    </source>
</evidence>
<keyword evidence="5 10" id="KW-0031">Aminopeptidase</keyword>
<evidence type="ECO:0000256" key="6">
    <source>
        <dbReference type="ARBA" id="ARBA00022670"/>
    </source>
</evidence>
<dbReference type="eggNOG" id="COG2309">
    <property type="taxonomic scope" value="Bacteria"/>
</dbReference>
<dbReference type="HOGENOM" id="CLU_054346_1_0_9"/>
<dbReference type="EMBL" id="CCSE01000001">
    <property type="protein sequence ID" value="CEA03954.1"/>
    <property type="molecule type" value="Genomic_DNA"/>
</dbReference>
<dbReference type="AlphaFoldDB" id="A0A078MCL9"/>
<keyword evidence="6" id="KW-0645">Protease</keyword>
<dbReference type="RefSeq" id="WP_171816132.1">
    <property type="nucleotide sequence ID" value="NZ_CCSE01000001.1"/>
</dbReference>